<keyword evidence="2" id="KW-1185">Reference proteome</keyword>
<dbReference type="RefSeq" id="WP_144858259.1">
    <property type="nucleotide sequence ID" value="NZ_BAAAYT010000012.1"/>
</dbReference>
<comment type="caution">
    <text evidence="1">The sequence shown here is derived from an EMBL/GenBank/DDBJ whole genome shotgun (WGS) entry which is preliminary data.</text>
</comment>
<protein>
    <submittedName>
        <fullName evidence="1">Uncharacterized protein</fullName>
    </submittedName>
</protein>
<organism evidence="1 2">
    <name type="scientific">Marihabitans asiaticum</name>
    <dbReference type="NCBI Taxonomy" id="415218"/>
    <lineage>
        <taxon>Bacteria</taxon>
        <taxon>Bacillati</taxon>
        <taxon>Actinomycetota</taxon>
        <taxon>Actinomycetes</taxon>
        <taxon>Micrococcales</taxon>
        <taxon>Intrasporangiaceae</taxon>
        <taxon>Marihabitans</taxon>
    </lineage>
</organism>
<proteinExistence type="predicted"/>
<evidence type="ECO:0000313" key="2">
    <source>
        <dbReference type="Proteomes" id="UP000315628"/>
    </source>
</evidence>
<dbReference type="Proteomes" id="UP000315628">
    <property type="component" value="Unassembled WGS sequence"/>
</dbReference>
<accession>A0A560W608</accession>
<sequence length="209" mass="22936">MGEIVSRGEWGTLGLGFPDAPKQIYADEAARIINEVTRLYDAIAALSGADVVTATAFARRPRWNPRLDDMNLRVEAIDYGSPFRLHLLGNRTVLEVLAGVAVGLPLDLLDLPVENAIAGASVPLMVRAAERAREHFRQRGDEDPVRPAEPPAGRVEGVEGVKVIDVLEERTITELPDGTRVDHLRYGAYRVIRDGLTGPVEVYPIQRPD</sequence>
<dbReference type="AlphaFoldDB" id="A0A560W608"/>
<gene>
    <name evidence="1" type="ORF">FB557_2831</name>
</gene>
<dbReference type="EMBL" id="VIUW01000006">
    <property type="protein sequence ID" value="TWD13064.1"/>
    <property type="molecule type" value="Genomic_DNA"/>
</dbReference>
<evidence type="ECO:0000313" key="1">
    <source>
        <dbReference type="EMBL" id="TWD13064.1"/>
    </source>
</evidence>
<reference evidence="1 2" key="1">
    <citation type="submission" date="2019-06" db="EMBL/GenBank/DDBJ databases">
        <title>Sequencing the genomes of 1000 actinobacteria strains.</title>
        <authorList>
            <person name="Klenk H.-P."/>
        </authorList>
    </citation>
    <scope>NUCLEOTIDE SEQUENCE [LARGE SCALE GENOMIC DNA]</scope>
    <source>
        <strain evidence="1 2">DSM 18935</strain>
    </source>
</reference>
<name>A0A560W608_9MICO</name>